<dbReference type="SUPFAM" id="SSF102114">
    <property type="entry name" value="Radical SAM enzymes"/>
    <property type="match status" value="1"/>
</dbReference>
<organism evidence="10 11">
    <name type="scientific">Maioricimonas rarisocia</name>
    <dbReference type="NCBI Taxonomy" id="2528026"/>
    <lineage>
        <taxon>Bacteria</taxon>
        <taxon>Pseudomonadati</taxon>
        <taxon>Planctomycetota</taxon>
        <taxon>Planctomycetia</taxon>
        <taxon>Planctomycetales</taxon>
        <taxon>Planctomycetaceae</taxon>
        <taxon>Maioricimonas</taxon>
    </lineage>
</organism>
<dbReference type="AlphaFoldDB" id="A0A517ZEC2"/>
<dbReference type="SFLD" id="SFLDG01384">
    <property type="entry name" value="thioether_bond_formation_requi"/>
    <property type="match status" value="1"/>
</dbReference>
<dbReference type="PANTHER" id="PTHR43273:SF3">
    <property type="entry name" value="ANAEROBIC SULFATASE-MATURATING ENZYME HOMOLOG ASLB-RELATED"/>
    <property type="match status" value="1"/>
</dbReference>
<accession>A0A517ZEC2</accession>
<dbReference type="SUPFAM" id="SSF103642">
    <property type="entry name" value="Sec-C motif"/>
    <property type="match status" value="1"/>
</dbReference>
<dbReference type="SFLD" id="SFLDS00029">
    <property type="entry name" value="Radical_SAM"/>
    <property type="match status" value="1"/>
</dbReference>
<keyword evidence="11" id="KW-1185">Reference proteome</keyword>
<dbReference type="PANTHER" id="PTHR43273">
    <property type="entry name" value="ANAEROBIC SULFATASE-MATURATING ENZYME HOMOLOG ASLB-RELATED"/>
    <property type="match status" value="1"/>
</dbReference>
<evidence type="ECO:0000256" key="7">
    <source>
        <dbReference type="ARBA" id="ARBA00023601"/>
    </source>
</evidence>
<dbReference type="GO" id="GO:0046872">
    <property type="term" value="F:metal ion binding"/>
    <property type="evidence" value="ECO:0007669"/>
    <property type="project" value="UniProtKB-KW"/>
</dbReference>
<evidence type="ECO:0000256" key="1">
    <source>
        <dbReference type="ARBA" id="ARBA00001966"/>
    </source>
</evidence>
<dbReference type="NCBIfam" id="TIGR04085">
    <property type="entry name" value="rSAM_more_4Fe4S"/>
    <property type="match status" value="1"/>
</dbReference>
<evidence type="ECO:0000256" key="2">
    <source>
        <dbReference type="ARBA" id="ARBA00022485"/>
    </source>
</evidence>
<evidence type="ECO:0000256" key="3">
    <source>
        <dbReference type="ARBA" id="ARBA00022691"/>
    </source>
</evidence>
<dbReference type="SFLD" id="SFLDF00285">
    <property type="entry name" value="anaerobic_Ser-type_sulfatase-m"/>
    <property type="match status" value="1"/>
</dbReference>
<feature type="region of interest" description="Disordered" evidence="8">
    <location>
        <begin position="510"/>
        <end position="545"/>
    </location>
</feature>
<dbReference type="KEGG" id="mri:Mal4_51900"/>
<dbReference type="Proteomes" id="UP000320496">
    <property type="component" value="Chromosome"/>
</dbReference>
<dbReference type="Pfam" id="PF02810">
    <property type="entry name" value="SEC-C"/>
    <property type="match status" value="1"/>
</dbReference>
<dbReference type="GO" id="GO:0051539">
    <property type="term" value="F:4 iron, 4 sulfur cluster binding"/>
    <property type="evidence" value="ECO:0007669"/>
    <property type="project" value="UniProtKB-KW"/>
</dbReference>
<keyword evidence="5" id="KW-0408">Iron</keyword>
<dbReference type="InterPro" id="IPR004027">
    <property type="entry name" value="SEC_C_motif"/>
</dbReference>
<evidence type="ECO:0000313" key="10">
    <source>
        <dbReference type="EMBL" id="QDU40828.1"/>
    </source>
</evidence>
<dbReference type="Gene3D" id="3.10.450.50">
    <property type="match status" value="1"/>
</dbReference>
<dbReference type="InterPro" id="IPR034491">
    <property type="entry name" value="Anaerob_Ser_sulfatase-maturase"/>
</dbReference>
<dbReference type="CDD" id="cd01335">
    <property type="entry name" value="Radical_SAM"/>
    <property type="match status" value="1"/>
</dbReference>
<evidence type="ECO:0000256" key="4">
    <source>
        <dbReference type="ARBA" id="ARBA00022723"/>
    </source>
</evidence>
<dbReference type="SFLD" id="SFLDG01386">
    <property type="entry name" value="main_SPASM_domain-containing"/>
    <property type="match status" value="1"/>
</dbReference>
<comment type="similarity">
    <text evidence="7">Belongs to the radical SAM superfamily. Anaerobic sulfatase-maturating enzyme family.</text>
</comment>
<dbReference type="EC" id="1.1.99.-" evidence="10"/>
<sequence>MRRRTGGEPHACLLFAMGSSRSVPGTIRPDGQNTRDESAGTGIVAIPPTVEKQAAGNVPSLPNEGDALLPPAGDVRFCPSPHSRTLDGMTDSSAVFTTPPPAAPPFAEQGVHVMTKPIGPICNLDCEYCYYLHKEDLYPNNRSWRMNGETLETYIRQYIESQPPQAEEITFAWQGGEPTLLGLGFFERVVQLQQQLAPTGRKIVNTLQTNGVLLDDAWAAFFKQHQFLIGLSIDGPAALHDRYRFDTKGRGTFEAVLKGMQTLKRHDVDFNALVVVNRVNGDHGRKVYTYLRDNGVRYLQFIPIVERRGIGAHAEEVTDDPAPPDDGVASLVSSRSVLPEQFGRFLIEVFDEWVRRDVGTVFVQIFDQALSAWMGLEPSLCVFRRNCGRALAMEHNGDLYSCDHFVEPDYRLGNIHELPIVEMANSARQQAFGEAKSATLPQYCLDCEVRFACNGECPKNRFIETPNGDSGLNYLCAGYRSFFNHIGPTMALMARELKAGRPAANVMHVFKEKGKKQRRSRPGASGHERRPLQQVGRNDPCPCGSGRKFKKCCGS</sequence>
<keyword evidence="2" id="KW-0004">4Fe-4S</keyword>
<reference evidence="10 11" key="1">
    <citation type="submission" date="2019-02" db="EMBL/GenBank/DDBJ databases">
        <title>Deep-cultivation of Planctomycetes and their phenomic and genomic characterization uncovers novel biology.</title>
        <authorList>
            <person name="Wiegand S."/>
            <person name="Jogler M."/>
            <person name="Boedeker C."/>
            <person name="Pinto D."/>
            <person name="Vollmers J."/>
            <person name="Rivas-Marin E."/>
            <person name="Kohn T."/>
            <person name="Peeters S.H."/>
            <person name="Heuer A."/>
            <person name="Rast P."/>
            <person name="Oberbeckmann S."/>
            <person name="Bunk B."/>
            <person name="Jeske O."/>
            <person name="Meyerdierks A."/>
            <person name="Storesund J.E."/>
            <person name="Kallscheuer N."/>
            <person name="Luecker S."/>
            <person name="Lage O.M."/>
            <person name="Pohl T."/>
            <person name="Merkel B.J."/>
            <person name="Hornburger P."/>
            <person name="Mueller R.-W."/>
            <person name="Bruemmer F."/>
            <person name="Labrenz M."/>
            <person name="Spormann A.M."/>
            <person name="Op den Camp H."/>
            <person name="Overmann J."/>
            <person name="Amann R."/>
            <person name="Jetten M.S.M."/>
            <person name="Mascher T."/>
            <person name="Medema M.H."/>
            <person name="Devos D.P."/>
            <person name="Kaster A.-K."/>
            <person name="Ovreas L."/>
            <person name="Rohde M."/>
            <person name="Galperin M.Y."/>
            <person name="Jogler C."/>
        </authorList>
    </citation>
    <scope>NUCLEOTIDE SEQUENCE [LARGE SCALE GENOMIC DNA]</scope>
    <source>
        <strain evidence="10 11">Mal4</strain>
    </source>
</reference>
<evidence type="ECO:0000256" key="6">
    <source>
        <dbReference type="ARBA" id="ARBA00023014"/>
    </source>
</evidence>
<proteinExistence type="inferred from homology"/>
<evidence type="ECO:0000256" key="8">
    <source>
        <dbReference type="SAM" id="MobiDB-lite"/>
    </source>
</evidence>
<dbReference type="PROSITE" id="PS51918">
    <property type="entry name" value="RADICAL_SAM"/>
    <property type="match status" value="1"/>
</dbReference>
<gene>
    <name evidence="10" type="primary">chuR</name>
    <name evidence="10" type="ORF">Mal4_51900</name>
</gene>
<dbReference type="CDD" id="cd21120">
    <property type="entry name" value="SPASM_anSME"/>
    <property type="match status" value="1"/>
</dbReference>
<dbReference type="InterPro" id="IPR023885">
    <property type="entry name" value="4Fe4S-binding_SPASM_dom"/>
</dbReference>
<keyword evidence="3" id="KW-0949">S-adenosyl-L-methionine</keyword>
<dbReference type="InterPro" id="IPR007197">
    <property type="entry name" value="rSAM"/>
</dbReference>
<name>A0A517ZEC2_9PLAN</name>
<keyword evidence="6" id="KW-0411">Iron-sulfur</keyword>
<dbReference type="Pfam" id="PF04055">
    <property type="entry name" value="Radical_SAM"/>
    <property type="match status" value="1"/>
</dbReference>
<dbReference type="InterPro" id="IPR058240">
    <property type="entry name" value="rSAM_sf"/>
</dbReference>
<comment type="cofactor">
    <cofactor evidence="1">
        <name>[4Fe-4S] cluster</name>
        <dbReference type="ChEBI" id="CHEBI:49883"/>
    </cofactor>
</comment>
<dbReference type="NCBIfam" id="TIGR03942">
    <property type="entry name" value="sulfatase_rSAM"/>
    <property type="match status" value="1"/>
</dbReference>
<dbReference type="SFLD" id="SFLDG01072">
    <property type="entry name" value="dehydrogenase_like"/>
    <property type="match status" value="1"/>
</dbReference>
<dbReference type="Gene3D" id="3.20.20.70">
    <property type="entry name" value="Aldolase class I"/>
    <property type="match status" value="1"/>
</dbReference>
<keyword evidence="4" id="KW-0479">Metal-binding</keyword>
<dbReference type="Pfam" id="PF13186">
    <property type="entry name" value="SPASM"/>
    <property type="match status" value="1"/>
</dbReference>
<dbReference type="EMBL" id="CP036275">
    <property type="protein sequence ID" value="QDU40828.1"/>
    <property type="molecule type" value="Genomic_DNA"/>
</dbReference>
<dbReference type="InterPro" id="IPR023867">
    <property type="entry name" value="Sulphatase_maturase_rSAM"/>
</dbReference>
<dbReference type="GO" id="GO:0016491">
    <property type="term" value="F:oxidoreductase activity"/>
    <property type="evidence" value="ECO:0007669"/>
    <property type="project" value="UniProtKB-KW"/>
</dbReference>
<evidence type="ECO:0000313" key="11">
    <source>
        <dbReference type="Proteomes" id="UP000320496"/>
    </source>
</evidence>
<dbReference type="InterPro" id="IPR047207">
    <property type="entry name" value="SPASM_anSME"/>
</dbReference>
<protein>
    <submittedName>
        <fullName evidence="10">Anaerobic sulfatase-maturating enzyme</fullName>
        <ecNumber evidence="10">1.1.99.-</ecNumber>
    </submittedName>
</protein>
<evidence type="ECO:0000256" key="5">
    <source>
        <dbReference type="ARBA" id="ARBA00023004"/>
    </source>
</evidence>
<dbReference type="SFLD" id="SFLDG01067">
    <property type="entry name" value="SPASM/twitch_domain_containing"/>
    <property type="match status" value="1"/>
</dbReference>
<dbReference type="InterPro" id="IPR013785">
    <property type="entry name" value="Aldolase_TIM"/>
</dbReference>
<feature type="domain" description="Radical SAM core" evidence="9">
    <location>
        <begin position="108"/>
        <end position="344"/>
    </location>
</feature>
<evidence type="ECO:0000259" key="9">
    <source>
        <dbReference type="PROSITE" id="PS51918"/>
    </source>
</evidence>
<keyword evidence="10" id="KW-0560">Oxidoreductase</keyword>